<dbReference type="PANTHER" id="PTHR48079:SF6">
    <property type="entry name" value="NAD(P)-BINDING DOMAIN-CONTAINING PROTEIN-RELATED"/>
    <property type="match status" value="1"/>
</dbReference>
<dbReference type="Pfam" id="PF01370">
    <property type="entry name" value="Epimerase"/>
    <property type="match status" value="1"/>
</dbReference>
<comment type="caution">
    <text evidence="2">The sequence shown here is derived from an EMBL/GenBank/DDBJ whole genome shotgun (WGS) entry which is preliminary data.</text>
</comment>
<organism evidence="2 3">
    <name type="scientific">Lichenibacterium ramalinae</name>
    <dbReference type="NCBI Taxonomy" id="2316527"/>
    <lineage>
        <taxon>Bacteria</taxon>
        <taxon>Pseudomonadati</taxon>
        <taxon>Pseudomonadota</taxon>
        <taxon>Alphaproteobacteria</taxon>
        <taxon>Hyphomicrobiales</taxon>
        <taxon>Lichenihabitantaceae</taxon>
        <taxon>Lichenibacterium</taxon>
    </lineage>
</organism>
<feature type="domain" description="NAD-dependent epimerase/dehydratase" evidence="1">
    <location>
        <begin position="3"/>
        <end position="215"/>
    </location>
</feature>
<name>A0A4Q2REL1_9HYPH</name>
<evidence type="ECO:0000259" key="1">
    <source>
        <dbReference type="Pfam" id="PF01370"/>
    </source>
</evidence>
<protein>
    <submittedName>
        <fullName evidence="2">NAD-dependent epimerase/dehydratase family protein</fullName>
    </submittedName>
</protein>
<reference evidence="2 3" key="1">
    <citation type="submission" date="2018-09" db="EMBL/GenBank/DDBJ databases">
        <authorList>
            <person name="Grouzdev D.S."/>
            <person name="Krutkina M.S."/>
        </authorList>
    </citation>
    <scope>NUCLEOTIDE SEQUENCE [LARGE SCALE GENOMIC DNA]</scope>
    <source>
        <strain evidence="2 3">RmlP001</strain>
    </source>
</reference>
<dbReference type="InterPro" id="IPR001509">
    <property type="entry name" value="Epimerase_deHydtase"/>
</dbReference>
<accession>A0A4Q2REL1</accession>
<dbReference type="RefSeq" id="WP_129219387.1">
    <property type="nucleotide sequence ID" value="NZ_QYBC01000009.1"/>
</dbReference>
<proteinExistence type="predicted"/>
<dbReference type="SUPFAM" id="SSF51735">
    <property type="entry name" value="NAD(P)-binding Rossmann-fold domains"/>
    <property type="match status" value="1"/>
</dbReference>
<evidence type="ECO:0000313" key="3">
    <source>
        <dbReference type="Proteomes" id="UP000289411"/>
    </source>
</evidence>
<dbReference type="InterPro" id="IPR051783">
    <property type="entry name" value="NAD(P)-dependent_oxidoreduct"/>
</dbReference>
<evidence type="ECO:0000313" key="2">
    <source>
        <dbReference type="EMBL" id="RYB04629.1"/>
    </source>
</evidence>
<dbReference type="EMBL" id="QYBC01000009">
    <property type="protein sequence ID" value="RYB04629.1"/>
    <property type="molecule type" value="Genomic_DNA"/>
</dbReference>
<dbReference type="Proteomes" id="UP000289411">
    <property type="component" value="Unassembled WGS sequence"/>
</dbReference>
<dbReference type="Gene3D" id="3.40.50.720">
    <property type="entry name" value="NAD(P)-binding Rossmann-like Domain"/>
    <property type="match status" value="1"/>
</dbReference>
<dbReference type="GO" id="GO:0005737">
    <property type="term" value="C:cytoplasm"/>
    <property type="evidence" value="ECO:0007669"/>
    <property type="project" value="TreeGrafter"/>
</dbReference>
<keyword evidence="3" id="KW-1185">Reference proteome</keyword>
<dbReference type="AlphaFoldDB" id="A0A4Q2REL1"/>
<sequence>MRVFVTGGTGTIGGPVVAELLRHGHTVLALARSNRSADVLERAGAEVLRGGLDDLDVLRAGAAQADGVISLAFTPNYGTAEGLAAAIAEEGAAMAVLGEALIGSDRPVVTVSGTPWVAGRASTEADPLPLQGPVAGRAQSVNALLALASRGVRAIAVRMPRTVHNKGQGGFAGLLADQARQSGLVGYPGDGQQRWPAVHALDAASLFRIALESAPAGTSWHAVADEGDAVRDIAVVIGRRLELPVQAVPDETFGPFGPIFAMDQPASSARTRAALGWKPVGPSLLQDLENIQ</sequence>
<dbReference type="InterPro" id="IPR036291">
    <property type="entry name" value="NAD(P)-bd_dom_sf"/>
</dbReference>
<dbReference type="PANTHER" id="PTHR48079">
    <property type="entry name" value="PROTEIN YEEZ"/>
    <property type="match status" value="1"/>
</dbReference>
<dbReference type="OrthoDB" id="9787292at2"/>
<gene>
    <name evidence="2" type="ORF">D3272_11790</name>
</gene>
<dbReference type="GO" id="GO:0004029">
    <property type="term" value="F:aldehyde dehydrogenase (NAD+) activity"/>
    <property type="evidence" value="ECO:0007669"/>
    <property type="project" value="TreeGrafter"/>
</dbReference>
<reference evidence="2 3" key="2">
    <citation type="submission" date="2019-02" db="EMBL/GenBank/DDBJ databases">
        <title>'Lichenibacterium ramalinii' gen. nov. sp. nov., 'Lichenibacterium minor' gen. nov. sp. nov.</title>
        <authorList>
            <person name="Pankratov T."/>
        </authorList>
    </citation>
    <scope>NUCLEOTIDE SEQUENCE [LARGE SCALE GENOMIC DNA]</scope>
    <source>
        <strain evidence="2 3">RmlP001</strain>
    </source>
</reference>